<proteinExistence type="predicted"/>
<evidence type="ECO:0000313" key="2">
    <source>
        <dbReference type="EMBL" id="KAF7825802.1"/>
    </source>
</evidence>
<keyword evidence="3" id="KW-1185">Reference proteome</keyword>
<organism evidence="2 3">
    <name type="scientific">Senna tora</name>
    <dbReference type="NCBI Taxonomy" id="362788"/>
    <lineage>
        <taxon>Eukaryota</taxon>
        <taxon>Viridiplantae</taxon>
        <taxon>Streptophyta</taxon>
        <taxon>Embryophyta</taxon>
        <taxon>Tracheophyta</taxon>
        <taxon>Spermatophyta</taxon>
        <taxon>Magnoliopsida</taxon>
        <taxon>eudicotyledons</taxon>
        <taxon>Gunneridae</taxon>
        <taxon>Pentapetalae</taxon>
        <taxon>rosids</taxon>
        <taxon>fabids</taxon>
        <taxon>Fabales</taxon>
        <taxon>Fabaceae</taxon>
        <taxon>Caesalpinioideae</taxon>
        <taxon>Cassia clade</taxon>
        <taxon>Senna</taxon>
    </lineage>
</organism>
<feature type="compositionally biased region" description="Polar residues" evidence="1">
    <location>
        <begin position="8"/>
        <end position="17"/>
    </location>
</feature>
<reference evidence="2" key="1">
    <citation type="submission" date="2020-09" db="EMBL/GenBank/DDBJ databases">
        <title>Genome-Enabled Discovery of Anthraquinone Biosynthesis in Senna tora.</title>
        <authorList>
            <person name="Kang S.-H."/>
            <person name="Pandey R.P."/>
            <person name="Lee C.-M."/>
            <person name="Sim J.-S."/>
            <person name="Jeong J.-T."/>
            <person name="Choi B.-S."/>
            <person name="Jung M."/>
            <person name="Ginzburg D."/>
            <person name="Zhao K."/>
            <person name="Won S.Y."/>
            <person name="Oh T.-J."/>
            <person name="Yu Y."/>
            <person name="Kim N.-H."/>
            <person name="Lee O.R."/>
            <person name="Lee T.-H."/>
            <person name="Bashyal P."/>
            <person name="Kim T.-S."/>
            <person name="Lee W.-H."/>
            <person name="Kawkins C."/>
            <person name="Kim C.-K."/>
            <person name="Kim J.S."/>
            <person name="Ahn B.O."/>
            <person name="Rhee S.Y."/>
            <person name="Sohng J.K."/>
        </authorList>
    </citation>
    <scope>NUCLEOTIDE SEQUENCE</scope>
    <source>
        <tissue evidence="2">Leaf</tissue>
    </source>
</reference>
<evidence type="ECO:0000313" key="3">
    <source>
        <dbReference type="Proteomes" id="UP000634136"/>
    </source>
</evidence>
<dbReference type="EMBL" id="JAAIUW010000006">
    <property type="protein sequence ID" value="KAF7825802.1"/>
    <property type="molecule type" value="Genomic_DNA"/>
</dbReference>
<name>A0A834WK12_9FABA</name>
<sequence>MGKPHFMSTATADNSKGINHLNIG</sequence>
<protein>
    <submittedName>
        <fullName evidence="2">Uncharacterized protein</fullName>
    </submittedName>
</protein>
<dbReference type="Proteomes" id="UP000634136">
    <property type="component" value="Unassembled WGS sequence"/>
</dbReference>
<evidence type="ECO:0000256" key="1">
    <source>
        <dbReference type="SAM" id="MobiDB-lite"/>
    </source>
</evidence>
<accession>A0A834WK12</accession>
<gene>
    <name evidence="2" type="ORF">G2W53_016966</name>
</gene>
<dbReference type="AlphaFoldDB" id="A0A834WK12"/>
<comment type="caution">
    <text evidence="2">The sequence shown here is derived from an EMBL/GenBank/DDBJ whole genome shotgun (WGS) entry which is preliminary data.</text>
</comment>
<feature type="region of interest" description="Disordered" evidence="1">
    <location>
        <begin position="1"/>
        <end position="24"/>
    </location>
</feature>